<dbReference type="InterPro" id="IPR036890">
    <property type="entry name" value="HATPase_C_sf"/>
</dbReference>
<dbReference type="InterPro" id="IPR050736">
    <property type="entry name" value="Sensor_HK_Regulatory"/>
</dbReference>
<dbReference type="AlphaFoldDB" id="A0A4Q9R8G2"/>
<evidence type="ECO:0000259" key="7">
    <source>
        <dbReference type="PROSITE" id="PS50109"/>
    </source>
</evidence>
<evidence type="ECO:0000256" key="1">
    <source>
        <dbReference type="ARBA" id="ARBA00000085"/>
    </source>
</evidence>
<comment type="catalytic activity">
    <reaction evidence="1">
        <text>ATP + protein L-histidine = ADP + protein N-phospho-L-histidine.</text>
        <dbReference type="EC" id="2.7.13.3"/>
    </reaction>
</comment>
<proteinExistence type="predicted"/>
<name>A0A4Q9R8G2_9GAMM</name>
<dbReference type="InterPro" id="IPR003594">
    <property type="entry name" value="HATPase_dom"/>
</dbReference>
<dbReference type="Pfam" id="PF01590">
    <property type="entry name" value="GAF"/>
    <property type="match status" value="1"/>
</dbReference>
<dbReference type="SUPFAM" id="SSF47384">
    <property type="entry name" value="Homodimeric domain of signal transducing histidine kinase"/>
    <property type="match status" value="1"/>
</dbReference>
<dbReference type="RefSeq" id="WP_131176058.1">
    <property type="nucleotide sequence ID" value="NZ_QJUL01000004.1"/>
</dbReference>
<evidence type="ECO:0000313" key="9">
    <source>
        <dbReference type="EMBL" id="TBV03559.1"/>
    </source>
</evidence>
<dbReference type="Gene3D" id="1.10.287.130">
    <property type="match status" value="1"/>
</dbReference>
<dbReference type="Pfam" id="PF02518">
    <property type="entry name" value="HATPase_c"/>
    <property type="match status" value="1"/>
</dbReference>
<dbReference type="InterPro" id="IPR003661">
    <property type="entry name" value="HisK_dim/P_dom"/>
</dbReference>
<evidence type="ECO:0000256" key="2">
    <source>
        <dbReference type="ARBA" id="ARBA00012438"/>
    </source>
</evidence>
<dbReference type="SMART" id="SM00065">
    <property type="entry name" value="GAF"/>
    <property type="match status" value="1"/>
</dbReference>
<accession>A0A4Q9R8G2</accession>
<evidence type="ECO:0000256" key="6">
    <source>
        <dbReference type="ARBA" id="ARBA00023012"/>
    </source>
</evidence>
<evidence type="ECO:0000256" key="5">
    <source>
        <dbReference type="ARBA" id="ARBA00022777"/>
    </source>
</evidence>
<evidence type="ECO:0000256" key="3">
    <source>
        <dbReference type="ARBA" id="ARBA00022553"/>
    </source>
</evidence>
<dbReference type="OrthoDB" id="8807260at2"/>
<sequence>MNDGPSISADVAAIAAIDSVPAILQVVLRTTGMRFAAVARVTESRWMACAVHDLIDFGLQPSDELPLETTICNEIRQHRQPVIFGEASSHPLFSTHPIPKRYGFESYLSIPIIRANGEFFGTLCALDPLPARLDDPNMLQTLELLAQLIAKNLDMQERLQVSDKALLDAREVARLREQFIAVLGHDLRTPLNAIRLGSDLLHSRLQDARGQHLVGLIQASAGRMGELIDDVLDFARGHLGGGLALERKVVDDLGPWLSQVAEEVRTASGGRAIRTRIDLPQAIYCDRMRIGQALSNLLSNAVTHGSPVEPIELVAVYEEGSLLLTVSNHGPPIEASLMAKIFQPFIRSEGASPREGLGLGLYIAAQIAEAHEGSLSVTSSVLDGTCFSLRIRAEAPT</sequence>
<gene>
    <name evidence="9" type="ORF">DNK34_16600</name>
    <name evidence="8" type="ORF">DNK44_04340</name>
</gene>
<dbReference type="InterPro" id="IPR036097">
    <property type="entry name" value="HisK_dim/P_sf"/>
</dbReference>
<protein>
    <recommendedName>
        <fullName evidence="2">histidine kinase</fullName>
        <ecNumber evidence="2">2.7.13.3</ecNumber>
    </recommendedName>
</protein>
<dbReference type="InterPro" id="IPR029016">
    <property type="entry name" value="GAF-like_dom_sf"/>
</dbReference>
<keyword evidence="5 8" id="KW-0418">Kinase</keyword>
<dbReference type="EMBL" id="QJUL01000004">
    <property type="protein sequence ID" value="TBU96385.1"/>
    <property type="molecule type" value="Genomic_DNA"/>
</dbReference>
<dbReference type="EMBL" id="QJUM01000019">
    <property type="protein sequence ID" value="TBV03559.1"/>
    <property type="molecule type" value="Genomic_DNA"/>
</dbReference>
<keyword evidence="4" id="KW-0808">Transferase</keyword>
<keyword evidence="3" id="KW-0597">Phosphoprotein</keyword>
<dbReference type="PRINTS" id="PR00344">
    <property type="entry name" value="BCTRLSENSOR"/>
</dbReference>
<dbReference type="PANTHER" id="PTHR43711:SF1">
    <property type="entry name" value="HISTIDINE KINASE 1"/>
    <property type="match status" value="1"/>
</dbReference>
<dbReference type="Gene3D" id="3.30.450.40">
    <property type="match status" value="1"/>
</dbReference>
<evidence type="ECO:0000256" key="4">
    <source>
        <dbReference type="ARBA" id="ARBA00022679"/>
    </source>
</evidence>
<keyword evidence="6" id="KW-0902">Two-component regulatory system</keyword>
<evidence type="ECO:0000313" key="11">
    <source>
        <dbReference type="Proteomes" id="UP000293172"/>
    </source>
</evidence>
<comment type="caution">
    <text evidence="8">The sequence shown here is derived from an EMBL/GenBank/DDBJ whole genome shotgun (WGS) entry which is preliminary data.</text>
</comment>
<dbReference type="CDD" id="cd00082">
    <property type="entry name" value="HisKA"/>
    <property type="match status" value="1"/>
</dbReference>
<dbReference type="InterPro" id="IPR004358">
    <property type="entry name" value="Sig_transdc_His_kin-like_C"/>
</dbReference>
<dbReference type="SUPFAM" id="SSF55781">
    <property type="entry name" value="GAF domain-like"/>
    <property type="match status" value="1"/>
</dbReference>
<dbReference type="InterPro" id="IPR003018">
    <property type="entry name" value="GAF"/>
</dbReference>
<dbReference type="SMART" id="SM00388">
    <property type="entry name" value="HisKA"/>
    <property type="match status" value="1"/>
</dbReference>
<dbReference type="PROSITE" id="PS50109">
    <property type="entry name" value="HIS_KIN"/>
    <property type="match status" value="1"/>
</dbReference>
<organism evidence="8 11">
    <name type="scientific">Phytopseudomonas dryadis</name>
    <dbReference type="NCBI Taxonomy" id="2487520"/>
    <lineage>
        <taxon>Bacteria</taxon>
        <taxon>Pseudomonadati</taxon>
        <taxon>Pseudomonadota</taxon>
        <taxon>Gammaproteobacteria</taxon>
        <taxon>Pseudomonadales</taxon>
        <taxon>Pseudomonadaceae</taxon>
        <taxon>Phytopseudomonas</taxon>
    </lineage>
</organism>
<feature type="domain" description="Histidine kinase" evidence="7">
    <location>
        <begin position="182"/>
        <end position="395"/>
    </location>
</feature>
<reference evidence="10 11" key="1">
    <citation type="submission" date="2018-06" db="EMBL/GenBank/DDBJ databases">
        <title>Three novel Pseudomonas species isolated from symptomatic oak.</title>
        <authorList>
            <person name="Bueno-Gonzalez V."/>
            <person name="Brady C."/>
        </authorList>
    </citation>
    <scope>NUCLEOTIDE SEQUENCE [LARGE SCALE GENOMIC DNA]</scope>
    <source>
        <strain evidence="9 10">P26B</strain>
        <strain evidence="8 11">P6B</strain>
    </source>
</reference>
<dbReference type="EC" id="2.7.13.3" evidence="2"/>
<dbReference type="SUPFAM" id="SSF55874">
    <property type="entry name" value="ATPase domain of HSP90 chaperone/DNA topoisomerase II/histidine kinase"/>
    <property type="match status" value="1"/>
</dbReference>
<evidence type="ECO:0000313" key="8">
    <source>
        <dbReference type="EMBL" id="TBU96385.1"/>
    </source>
</evidence>
<evidence type="ECO:0000313" key="10">
    <source>
        <dbReference type="Proteomes" id="UP000291334"/>
    </source>
</evidence>
<dbReference type="Gene3D" id="3.30.565.10">
    <property type="entry name" value="Histidine kinase-like ATPase, C-terminal domain"/>
    <property type="match status" value="1"/>
</dbReference>
<dbReference type="GO" id="GO:0000155">
    <property type="term" value="F:phosphorelay sensor kinase activity"/>
    <property type="evidence" value="ECO:0007669"/>
    <property type="project" value="InterPro"/>
</dbReference>
<keyword evidence="10" id="KW-1185">Reference proteome</keyword>
<dbReference type="SMART" id="SM00387">
    <property type="entry name" value="HATPase_c"/>
    <property type="match status" value="1"/>
</dbReference>
<dbReference type="Pfam" id="PF00512">
    <property type="entry name" value="HisKA"/>
    <property type="match status" value="1"/>
</dbReference>
<dbReference type="InterPro" id="IPR005467">
    <property type="entry name" value="His_kinase_dom"/>
</dbReference>
<dbReference type="PANTHER" id="PTHR43711">
    <property type="entry name" value="TWO-COMPONENT HISTIDINE KINASE"/>
    <property type="match status" value="1"/>
</dbReference>
<dbReference type="Proteomes" id="UP000293172">
    <property type="component" value="Unassembled WGS sequence"/>
</dbReference>
<dbReference type="Proteomes" id="UP000291334">
    <property type="component" value="Unassembled WGS sequence"/>
</dbReference>